<evidence type="ECO:0000313" key="1">
    <source>
        <dbReference type="EnsemblPlants" id="Solyc00g073900.1.1"/>
    </source>
</evidence>
<dbReference type="PaxDb" id="4081-Solyc00g073900.1.1"/>
<keyword evidence="2" id="KW-1185">Reference proteome</keyword>
<dbReference type="Proteomes" id="UP000004994">
    <property type="component" value="Unassembled WGS sequence"/>
</dbReference>
<evidence type="ECO:0000313" key="2">
    <source>
        <dbReference type="Proteomes" id="UP000004994"/>
    </source>
</evidence>
<accession>A0A494G9J5</accession>
<organism evidence="1">
    <name type="scientific">Solanum lycopersicum</name>
    <name type="common">Tomato</name>
    <name type="synonym">Lycopersicon esculentum</name>
    <dbReference type="NCBI Taxonomy" id="4081"/>
    <lineage>
        <taxon>Eukaryota</taxon>
        <taxon>Viridiplantae</taxon>
        <taxon>Streptophyta</taxon>
        <taxon>Embryophyta</taxon>
        <taxon>Tracheophyta</taxon>
        <taxon>Spermatophyta</taxon>
        <taxon>Magnoliopsida</taxon>
        <taxon>eudicotyledons</taxon>
        <taxon>Gunneridae</taxon>
        <taxon>Pentapetalae</taxon>
        <taxon>asterids</taxon>
        <taxon>lamiids</taxon>
        <taxon>Solanales</taxon>
        <taxon>Solanaceae</taxon>
        <taxon>Solanoideae</taxon>
        <taxon>Solaneae</taxon>
        <taxon>Solanum</taxon>
        <taxon>Solanum subgen. Lycopersicon</taxon>
    </lineage>
</organism>
<proteinExistence type="predicted"/>
<name>A0A494G9J5_SOLLC</name>
<dbReference type="AlphaFoldDB" id="A0A494G9J5"/>
<sequence length="314" mass="33060">MHVLVDSLRPCYTCNGGLRDKTRLSPGYSRATRRSIRDYPPDSVVPFNRSLARYLRQQANWDTTAPFFAISTPVLQRLQWRDRGDPYHKNAEYSLSTLKHSLYPSHNSNPYDMTPVALEPAVLAPSISVMTTVPDTAPSDADTAGSVIQDLLKVPPGNPLAGLVLESVTLSDGTVSIGNVAVIENRADETGRAALGGAGSQARISFAGDTTLANVTAPLFAAGSLLAADWSRVGSNLSSIGSNIQKASSGLSSLASDAYSWASNDPTSAAALAGASLVFGGLYKKGYLSRSYWQSASTTASKETGDANNVAKAG</sequence>
<protein>
    <submittedName>
        <fullName evidence="1">Uncharacterized protein</fullName>
    </submittedName>
</protein>
<reference evidence="1" key="2">
    <citation type="submission" date="2019-04" db="UniProtKB">
        <authorList>
            <consortium name="EnsemblPlants"/>
        </authorList>
    </citation>
    <scope>IDENTIFICATION</scope>
    <source>
        <strain evidence="1">cv. Heinz 1706</strain>
    </source>
</reference>
<dbReference type="Gramene" id="Solyc00g073900.1.1">
    <property type="protein sequence ID" value="Solyc00g073900.1.1"/>
    <property type="gene ID" value="Solyc00g073900.1"/>
</dbReference>
<dbReference type="EnsemblPlants" id="Solyc00g073900.1.1">
    <property type="protein sequence ID" value="Solyc00g073900.1.1"/>
    <property type="gene ID" value="Solyc00g073900.1"/>
</dbReference>
<reference evidence="1" key="1">
    <citation type="journal article" date="2012" name="Nature">
        <title>The tomato genome sequence provides insights into fleshy fruit evolution.</title>
        <authorList>
            <consortium name="Tomato Genome Consortium"/>
        </authorList>
    </citation>
    <scope>NUCLEOTIDE SEQUENCE [LARGE SCALE GENOMIC DNA]</scope>
    <source>
        <strain evidence="1">cv. Heinz 1706</strain>
    </source>
</reference>
<dbReference type="InParanoid" id="A0A494G9J5"/>